<dbReference type="Pfam" id="PF00571">
    <property type="entry name" value="CBS"/>
    <property type="match status" value="2"/>
</dbReference>
<dbReference type="Pfam" id="PF13426">
    <property type="entry name" value="PAS_9"/>
    <property type="match status" value="1"/>
</dbReference>
<name>A0A2T6C0M6_9BACL</name>
<dbReference type="PROSITE" id="PS00675">
    <property type="entry name" value="SIGMA54_INTERACT_1"/>
    <property type="match status" value="1"/>
</dbReference>
<evidence type="ECO:0000313" key="9">
    <source>
        <dbReference type="EMBL" id="PTX61876.1"/>
    </source>
</evidence>
<evidence type="ECO:0000313" key="10">
    <source>
        <dbReference type="Proteomes" id="UP000244240"/>
    </source>
</evidence>
<dbReference type="PROSITE" id="PS00688">
    <property type="entry name" value="SIGMA54_INTERACT_3"/>
    <property type="match status" value="1"/>
</dbReference>
<dbReference type="FunFam" id="3.40.50.300:FF:000006">
    <property type="entry name" value="DNA-binding transcriptional regulator NtrC"/>
    <property type="match status" value="1"/>
</dbReference>
<dbReference type="InterPro" id="IPR009057">
    <property type="entry name" value="Homeodomain-like_sf"/>
</dbReference>
<dbReference type="SUPFAM" id="SSF52540">
    <property type="entry name" value="P-loop containing nucleoside triphosphate hydrolases"/>
    <property type="match status" value="1"/>
</dbReference>
<dbReference type="PROSITE" id="PS50045">
    <property type="entry name" value="SIGMA54_INTERACT_4"/>
    <property type="match status" value="1"/>
</dbReference>
<dbReference type="InterPro" id="IPR058031">
    <property type="entry name" value="AAA_lid_NorR"/>
</dbReference>
<dbReference type="Gene3D" id="3.40.50.300">
    <property type="entry name" value="P-loop containing nucleotide triphosphate hydrolases"/>
    <property type="match status" value="1"/>
</dbReference>
<dbReference type="SMART" id="SM00091">
    <property type="entry name" value="PAS"/>
    <property type="match status" value="2"/>
</dbReference>
<feature type="domain" description="CBS" evidence="8">
    <location>
        <begin position="7"/>
        <end position="64"/>
    </location>
</feature>
<evidence type="ECO:0000256" key="4">
    <source>
        <dbReference type="ARBA" id="ARBA00023163"/>
    </source>
</evidence>
<evidence type="ECO:0000256" key="5">
    <source>
        <dbReference type="PROSITE-ProRule" id="PRU00703"/>
    </source>
</evidence>
<dbReference type="Gene3D" id="3.30.450.20">
    <property type="entry name" value="PAS domain"/>
    <property type="match status" value="2"/>
</dbReference>
<keyword evidence="5" id="KW-0129">CBS domain</keyword>
<dbReference type="GO" id="GO:0005524">
    <property type="term" value="F:ATP binding"/>
    <property type="evidence" value="ECO:0007669"/>
    <property type="project" value="UniProtKB-KW"/>
</dbReference>
<gene>
    <name evidence="9" type="ORF">C8P63_106128</name>
</gene>
<dbReference type="Pfam" id="PF25601">
    <property type="entry name" value="AAA_lid_14"/>
    <property type="match status" value="1"/>
</dbReference>
<dbReference type="InterPro" id="IPR025662">
    <property type="entry name" value="Sigma_54_int_dom_ATP-bd_1"/>
</dbReference>
<dbReference type="SUPFAM" id="SSF54631">
    <property type="entry name" value="CBS-domain pair"/>
    <property type="match status" value="1"/>
</dbReference>
<dbReference type="OrthoDB" id="9771372at2"/>
<feature type="domain" description="Sigma-54 factor interaction" evidence="6">
    <location>
        <begin position="386"/>
        <end position="615"/>
    </location>
</feature>
<dbReference type="CDD" id="cd00009">
    <property type="entry name" value="AAA"/>
    <property type="match status" value="1"/>
</dbReference>
<dbReference type="SMART" id="SM00382">
    <property type="entry name" value="AAA"/>
    <property type="match status" value="1"/>
</dbReference>
<keyword evidence="4" id="KW-0804">Transcription</keyword>
<dbReference type="Pfam" id="PF00158">
    <property type="entry name" value="Sigma54_activat"/>
    <property type="match status" value="1"/>
</dbReference>
<dbReference type="GO" id="GO:0006355">
    <property type="term" value="P:regulation of DNA-templated transcription"/>
    <property type="evidence" value="ECO:0007669"/>
    <property type="project" value="InterPro"/>
</dbReference>
<accession>A0A2T6C0M6</accession>
<reference evidence="9 10" key="1">
    <citation type="submission" date="2018-04" db="EMBL/GenBank/DDBJ databases">
        <title>Genomic Encyclopedia of Archaeal and Bacterial Type Strains, Phase II (KMG-II): from individual species to whole genera.</title>
        <authorList>
            <person name="Goeker M."/>
        </authorList>
    </citation>
    <scope>NUCLEOTIDE SEQUENCE [LARGE SCALE GENOMIC DNA]</scope>
    <source>
        <strain evidence="9 10">DSM 45787</strain>
    </source>
</reference>
<keyword evidence="10" id="KW-1185">Reference proteome</keyword>
<dbReference type="Gene3D" id="1.10.10.60">
    <property type="entry name" value="Homeodomain-like"/>
    <property type="match status" value="1"/>
</dbReference>
<dbReference type="PROSITE" id="PS51371">
    <property type="entry name" value="CBS"/>
    <property type="match status" value="2"/>
</dbReference>
<dbReference type="InterPro" id="IPR025944">
    <property type="entry name" value="Sigma_54_int_dom_CS"/>
</dbReference>
<dbReference type="CDD" id="cd02205">
    <property type="entry name" value="CBS_pair_SF"/>
    <property type="match status" value="1"/>
</dbReference>
<dbReference type="InterPro" id="IPR002197">
    <property type="entry name" value="HTH_Fis"/>
</dbReference>
<dbReference type="Pfam" id="PF02954">
    <property type="entry name" value="HTH_8"/>
    <property type="match status" value="1"/>
</dbReference>
<dbReference type="SUPFAM" id="SSF55785">
    <property type="entry name" value="PYP-like sensor domain (PAS domain)"/>
    <property type="match status" value="2"/>
</dbReference>
<dbReference type="PROSITE" id="PS50112">
    <property type="entry name" value="PAS"/>
    <property type="match status" value="1"/>
</dbReference>
<keyword evidence="1" id="KW-0547">Nucleotide-binding</keyword>
<keyword evidence="2" id="KW-0067">ATP-binding</keyword>
<evidence type="ECO:0000259" key="8">
    <source>
        <dbReference type="PROSITE" id="PS51371"/>
    </source>
</evidence>
<evidence type="ECO:0000256" key="1">
    <source>
        <dbReference type="ARBA" id="ARBA00022741"/>
    </source>
</evidence>
<dbReference type="AlphaFoldDB" id="A0A2T6C0M6"/>
<dbReference type="PRINTS" id="PR01590">
    <property type="entry name" value="HTHFIS"/>
</dbReference>
<dbReference type="PANTHER" id="PTHR32071">
    <property type="entry name" value="TRANSCRIPTIONAL REGULATORY PROTEIN"/>
    <property type="match status" value="1"/>
</dbReference>
<dbReference type="InterPro" id="IPR046342">
    <property type="entry name" value="CBS_dom_sf"/>
</dbReference>
<proteinExistence type="predicted"/>
<dbReference type="PANTHER" id="PTHR32071:SF57">
    <property type="entry name" value="C4-DICARBOXYLATE TRANSPORT TRANSCRIPTIONAL REGULATORY PROTEIN DCTD"/>
    <property type="match status" value="1"/>
</dbReference>
<feature type="domain" description="CBS" evidence="8">
    <location>
        <begin position="70"/>
        <end position="127"/>
    </location>
</feature>
<dbReference type="NCBIfam" id="TIGR00229">
    <property type="entry name" value="sensory_box"/>
    <property type="match status" value="1"/>
</dbReference>
<dbReference type="InterPro" id="IPR027417">
    <property type="entry name" value="P-loop_NTPase"/>
</dbReference>
<comment type="caution">
    <text evidence="9">The sequence shown here is derived from an EMBL/GenBank/DDBJ whole genome shotgun (WGS) entry which is preliminary data.</text>
</comment>
<dbReference type="RefSeq" id="WP_146172127.1">
    <property type="nucleotide sequence ID" value="NZ_QBKR01000006.1"/>
</dbReference>
<evidence type="ECO:0000256" key="2">
    <source>
        <dbReference type="ARBA" id="ARBA00022840"/>
    </source>
</evidence>
<dbReference type="InterPro" id="IPR035965">
    <property type="entry name" value="PAS-like_dom_sf"/>
</dbReference>
<feature type="domain" description="PAS" evidence="7">
    <location>
        <begin position="245"/>
        <end position="286"/>
    </location>
</feature>
<dbReference type="InterPro" id="IPR000014">
    <property type="entry name" value="PAS"/>
</dbReference>
<dbReference type="InterPro" id="IPR003593">
    <property type="entry name" value="AAA+_ATPase"/>
</dbReference>
<dbReference type="InterPro" id="IPR002078">
    <property type="entry name" value="Sigma_54_int"/>
</dbReference>
<evidence type="ECO:0000259" key="6">
    <source>
        <dbReference type="PROSITE" id="PS50045"/>
    </source>
</evidence>
<dbReference type="CDD" id="cd00130">
    <property type="entry name" value="PAS"/>
    <property type="match status" value="1"/>
</dbReference>
<dbReference type="Gene3D" id="1.10.8.60">
    <property type="match status" value="1"/>
</dbReference>
<dbReference type="EMBL" id="QBKR01000006">
    <property type="protein sequence ID" value="PTX61876.1"/>
    <property type="molecule type" value="Genomic_DNA"/>
</dbReference>
<dbReference type="SUPFAM" id="SSF46689">
    <property type="entry name" value="Homeodomain-like"/>
    <property type="match status" value="1"/>
</dbReference>
<dbReference type="InterPro" id="IPR000644">
    <property type="entry name" value="CBS_dom"/>
</dbReference>
<dbReference type="Proteomes" id="UP000244240">
    <property type="component" value="Unassembled WGS sequence"/>
</dbReference>
<dbReference type="Gene3D" id="3.10.580.10">
    <property type="entry name" value="CBS-domain"/>
    <property type="match status" value="1"/>
</dbReference>
<dbReference type="GO" id="GO:0043565">
    <property type="term" value="F:sequence-specific DNA binding"/>
    <property type="evidence" value="ECO:0007669"/>
    <property type="project" value="InterPro"/>
</dbReference>
<evidence type="ECO:0000256" key="3">
    <source>
        <dbReference type="ARBA" id="ARBA00023015"/>
    </source>
</evidence>
<dbReference type="Pfam" id="PF13188">
    <property type="entry name" value="PAS_8"/>
    <property type="match status" value="1"/>
</dbReference>
<protein>
    <submittedName>
        <fullName evidence="9">PAS modulated Fis family sigma54 specific transcriptional regulator</fullName>
    </submittedName>
</protein>
<evidence type="ECO:0000259" key="7">
    <source>
        <dbReference type="PROSITE" id="PS50112"/>
    </source>
</evidence>
<dbReference type="SMART" id="SM00116">
    <property type="entry name" value="CBS"/>
    <property type="match status" value="2"/>
</dbReference>
<organism evidence="9 10">
    <name type="scientific">Melghirimyces profundicolus</name>
    <dbReference type="NCBI Taxonomy" id="1242148"/>
    <lineage>
        <taxon>Bacteria</taxon>
        <taxon>Bacillati</taxon>
        <taxon>Bacillota</taxon>
        <taxon>Bacilli</taxon>
        <taxon>Bacillales</taxon>
        <taxon>Thermoactinomycetaceae</taxon>
        <taxon>Melghirimyces</taxon>
    </lineage>
</organism>
<keyword evidence="3" id="KW-0805">Transcription regulation</keyword>
<sequence length="712" mass="80480">MQVRHLMTTDYVQIQKDGTAREVLEQFLSKRQDLACIMDNGNFIGIVTKYALYRLLLKSHSIDTNIHDVMIREVVTVNENESVYFARELLLKEQVGHAVVVNSKGQVTGVMAKSDLIRGLTIETNNLVHRLKTLMNHLQESVLSVDLDLKVTSINASALDYLELKEDEITDKKITGCFPDLANDLNQCIHTEKSRLKRIKLASKTAIASFTPIKEWNSITGAMVVLKDVTAYETVAKELETTKRMEKILDSALKLAYDGVVITDHSGKVTKVNQGFLALYGFQSQDEVIGRPIDSVAPEFPSKKTVHSNEPFEGQLMDINGNKAILTQMPIIQNGKRIGEIFKVLYQQLEVWKDLFRHMEKLENEISYYRSELSKVSYQNDSFAQIISKSKRIDTLKKEAYIAAQTFSNVLITGESGTGKELFADAIHQTSGRPGAFVKVNCAAIPENLLESEFFGYAEGAFTGAKKGGKPGKFELADCGTLFLDEIGDMPLSLQAKLLRVLQEREFEQIGDIKTRKVDVRIVAATNKDLQQFIQEGKFREDLYYRIHVIHLRIPPLRERPEDIPLLCSFFLEKFKSRIPKTISGLTREAIEKLQAYEWPGNVRQLENVLERAFHFTSGKWMEAEHIILEPTATVFESGNASVTNAISANRSQPLNRKQLINETEKYALIQALSKAGGNRTKAAKILGISRSTLYQKLNKYQIKEETQFKIE</sequence>